<keyword evidence="4" id="KW-1185">Reference proteome</keyword>
<keyword evidence="2" id="KW-1133">Transmembrane helix</keyword>
<keyword evidence="2" id="KW-0812">Transmembrane</keyword>
<evidence type="ECO:0000313" key="3">
    <source>
        <dbReference type="EMBL" id="NME71411.1"/>
    </source>
</evidence>
<feature type="transmembrane region" description="Helical" evidence="2">
    <location>
        <begin position="35"/>
        <end position="56"/>
    </location>
</feature>
<dbReference type="RefSeq" id="WP_169659627.1">
    <property type="nucleotide sequence ID" value="NZ_JABANE010000097.1"/>
</dbReference>
<evidence type="ECO:0008006" key="5">
    <source>
        <dbReference type="Google" id="ProtNLM"/>
    </source>
</evidence>
<proteinExistence type="predicted"/>
<sequence>MTLLFYIIVFFCFMYSVLSVFPKLQENYPVLNPKFGLMSFFFGVFTIALSSAVIWAEPGYQYFVTYPNGQKSAIMSEGYHFTWFGKVQPWSKYIDITTEDVDDDDNSSMKPVNIRFIDQVTALGYPSVRVQMPNTEEAFIDVAVKFRSQENLVAMTLIPTIREQLVNTAYMYAAQDYISGDAQSFRQTFEEQLKDGSYEVRKIETADTLFDQAIQQEVRAIKEIRKKYLVEKVADEKGRFKRIPNEISENHILISQVVLPSIDMESSFKKRLESQRDESAKRQLEIQRIETAKAAQSRILAEGERDKAEERVKREKEQVSSLIAIETQLKQEETNKKLAKIKFETAQLEAKTEKIIAETKAYANRQLVSSGLTPEQKSLWEYRKDSVKWANISKIKLPEQYFSGQGNSKGGDLLSTIIAGQIATSNMKK</sequence>
<keyword evidence="2" id="KW-0472">Membrane</keyword>
<accession>A0A7X9XC45</accession>
<dbReference type="AlphaFoldDB" id="A0A7X9XC45"/>
<evidence type="ECO:0000313" key="4">
    <source>
        <dbReference type="Proteomes" id="UP000576082"/>
    </source>
</evidence>
<keyword evidence="1" id="KW-0175">Coiled coil</keyword>
<evidence type="ECO:0000256" key="1">
    <source>
        <dbReference type="SAM" id="Coils"/>
    </source>
</evidence>
<comment type="caution">
    <text evidence="3">The sequence shown here is derived from an EMBL/GenBank/DDBJ whole genome shotgun (WGS) entry which is preliminary data.</text>
</comment>
<dbReference type="Proteomes" id="UP000576082">
    <property type="component" value="Unassembled WGS sequence"/>
</dbReference>
<dbReference type="EMBL" id="JABANE010000097">
    <property type="protein sequence ID" value="NME71411.1"/>
    <property type="molecule type" value="Genomic_DNA"/>
</dbReference>
<reference evidence="3 4" key="1">
    <citation type="submission" date="2020-04" db="EMBL/GenBank/DDBJ databases">
        <title>Flammeovirga sp. SR4, a novel species isolated from seawater.</title>
        <authorList>
            <person name="Wang X."/>
        </authorList>
    </citation>
    <scope>NUCLEOTIDE SEQUENCE [LARGE SCALE GENOMIC DNA]</scope>
    <source>
        <strain evidence="3 4">ATCC 23126</strain>
    </source>
</reference>
<name>A0A7X9XC45_9BACT</name>
<gene>
    <name evidence="3" type="ORF">HHU12_25825</name>
</gene>
<feature type="coiled-coil region" evidence="1">
    <location>
        <begin position="298"/>
        <end position="349"/>
    </location>
</feature>
<organism evidence="3 4">
    <name type="scientific">Flammeovirga aprica JL-4</name>
    <dbReference type="NCBI Taxonomy" id="694437"/>
    <lineage>
        <taxon>Bacteria</taxon>
        <taxon>Pseudomonadati</taxon>
        <taxon>Bacteroidota</taxon>
        <taxon>Cytophagia</taxon>
        <taxon>Cytophagales</taxon>
        <taxon>Flammeovirgaceae</taxon>
        <taxon>Flammeovirga</taxon>
    </lineage>
</organism>
<evidence type="ECO:0000256" key="2">
    <source>
        <dbReference type="SAM" id="Phobius"/>
    </source>
</evidence>
<protein>
    <recommendedName>
        <fullName evidence="5">Band 7 domain-containing protein</fullName>
    </recommendedName>
</protein>